<dbReference type="InterPro" id="IPR023393">
    <property type="entry name" value="START-like_dom_sf"/>
</dbReference>
<protein>
    <recommendedName>
        <fullName evidence="8">Protein ENHANCED DISEASE RESISTANCE 2-like</fullName>
    </recommendedName>
</protein>
<dbReference type="Pfam" id="PF00169">
    <property type="entry name" value="PH"/>
    <property type="match status" value="1"/>
</dbReference>
<comment type="subcellular location">
    <subcellularLocation>
        <location evidence="1">Endoplasmic reticulum</location>
    </subcellularLocation>
</comment>
<name>A0A7N1A6J7_KALFE</name>
<feature type="domain" description="PH" evidence="4">
    <location>
        <begin position="7"/>
        <end position="115"/>
    </location>
</feature>
<dbReference type="Proteomes" id="UP000594263">
    <property type="component" value="Unplaced"/>
</dbReference>
<dbReference type="Gene3D" id="2.30.29.30">
    <property type="entry name" value="Pleckstrin-homology domain (PH domain)/Phosphotyrosine-binding domain (PTB)"/>
    <property type="match status" value="1"/>
</dbReference>
<evidence type="ECO:0000259" key="5">
    <source>
        <dbReference type="PROSITE" id="PS50848"/>
    </source>
</evidence>
<evidence type="ECO:0000256" key="3">
    <source>
        <dbReference type="SAM" id="MobiDB-lite"/>
    </source>
</evidence>
<dbReference type="CDD" id="cd00177">
    <property type="entry name" value="START"/>
    <property type="match status" value="1"/>
</dbReference>
<dbReference type="InterPro" id="IPR009769">
    <property type="entry name" value="EDR2_C"/>
</dbReference>
<dbReference type="InterPro" id="IPR001849">
    <property type="entry name" value="PH_domain"/>
</dbReference>
<dbReference type="EnsemblPlants" id="Kaladp0550s0054.1.v1.1">
    <property type="protein sequence ID" value="Kaladp0550s0054.1.v1.1"/>
    <property type="gene ID" value="Kaladp0550s0054.v1.1"/>
</dbReference>
<dbReference type="InterPro" id="IPR002913">
    <property type="entry name" value="START_lipid-bd_dom"/>
</dbReference>
<organism evidence="6 7">
    <name type="scientific">Kalanchoe fedtschenkoi</name>
    <name type="common">Lavender scallops</name>
    <name type="synonym">South American air plant</name>
    <dbReference type="NCBI Taxonomy" id="63787"/>
    <lineage>
        <taxon>Eukaryota</taxon>
        <taxon>Viridiplantae</taxon>
        <taxon>Streptophyta</taxon>
        <taxon>Embryophyta</taxon>
        <taxon>Tracheophyta</taxon>
        <taxon>Spermatophyta</taxon>
        <taxon>Magnoliopsida</taxon>
        <taxon>eudicotyledons</taxon>
        <taxon>Gunneridae</taxon>
        <taxon>Pentapetalae</taxon>
        <taxon>Saxifragales</taxon>
        <taxon>Crassulaceae</taxon>
        <taxon>Kalanchoe</taxon>
    </lineage>
</organism>
<dbReference type="PROSITE" id="PS50848">
    <property type="entry name" value="START"/>
    <property type="match status" value="1"/>
</dbReference>
<evidence type="ECO:0000256" key="1">
    <source>
        <dbReference type="ARBA" id="ARBA00004240"/>
    </source>
</evidence>
<dbReference type="Gramene" id="Kaladp0550s0054.1.v1.1">
    <property type="protein sequence ID" value="Kaladp0550s0054.1.v1.1"/>
    <property type="gene ID" value="Kaladp0550s0054.v1.1"/>
</dbReference>
<dbReference type="Pfam" id="PF07059">
    <property type="entry name" value="EDR2_C"/>
    <property type="match status" value="1"/>
</dbReference>
<feature type="compositionally biased region" description="Polar residues" evidence="3">
    <location>
        <begin position="396"/>
        <end position="409"/>
    </location>
</feature>
<dbReference type="FunFam" id="3.30.530.20:FF:000068">
    <property type="entry name" value="Pleckstrin homology (PH) and lipid-binding START domains-containing protein"/>
    <property type="match status" value="1"/>
</dbReference>
<keyword evidence="2" id="KW-0256">Endoplasmic reticulum</keyword>
<dbReference type="PANTHER" id="PTHR12136">
    <property type="entry name" value="ENHANCED DISEASE RESISTANCE-RELATED"/>
    <property type="match status" value="1"/>
</dbReference>
<feature type="region of interest" description="Disordered" evidence="3">
    <location>
        <begin position="386"/>
        <end position="409"/>
    </location>
</feature>
<dbReference type="SUPFAM" id="SSF55961">
    <property type="entry name" value="Bet v1-like"/>
    <property type="match status" value="1"/>
</dbReference>
<dbReference type="SUPFAM" id="SSF50729">
    <property type="entry name" value="PH domain-like"/>
    <property type="match status" value="1"/>
</dbReference>
<dbReference type="PROSITE" id="PS50003">
    <property type="entry name" value="PH_DOMAIN"/>
    <property type="match status" value="1"/>
</dbReference>
<dbReference type="GO" id="GO:0005783">
    <property type="term" value="C:endoplasmic reticulum"/>
    <property type="evidence" value="ECO:0007669"/>
    <property type="project" value="UniProtKB-SubCell"/>
</dbReference>
<dbReference type="SMART" id="SM00234">
    <property type="entry name" value="START"/>
    <property type="match status" value="1"/>
</dbReference>
<dbReference type="PANTHER" id="PTHR12136:SF41">
    <property type="entry name" value="PLECKSTRIN HOMOLOGY (PH) AND LIPID-BINDING START DOMAINS-CONTAINING PROTEIN"/>
    <property type="match status" value="1"/>
</dbReference>
<evidence type="ECO:0000259" key="4">
    <source>
        <dbReference type="PROSITE" id="PS50003"/>
    </source>
</evidence>
<dbReference type="Pfam" id="PF01852">
    <property type="entry name" value="START"/>
    <property type="match status" value="1"/>
</dbReference>
<feature type="domain" description="START" evidence="5">
    <location>
        <begin position="173"/>
        <end position="345"/>
    </location>
</feature>
<proteinExistence type="predicted"/>
<evidence type="ECO:0000256" key="2">
    <source>
        <dbReference type="ARBA" id="ARBA00022824"/>
    </source>
</evidence>
<reference evidence="6" key="1">
    <citation type="submission" date="2021-01" db="UniProtKB">
        <authorList>
            <consortium name="EnsemblPlants"/>
        </authorList>
    </citation>
    <scope>IDENTIFICATION</scope>
</reference>
<dbReference type="GO" id="GO:0008289">
    <property type="term" value="F:lipid binding"/>
    <property type="evidence" value="ECO:0007669"/>
    <property type="project" value="InterPro"/>
</dbReference>
<accession>A0A7N1A6J7</accession>
<dbReference type="InterPro" id="IPR045096">
    <property type="entry name" value="EDR2-like"/>
</dbReference>
<dbReference type="InterPro" id="IPR011993">
    <property type="entry name" value="PH-like_dom_sf"/>
</dbReference>
<dbReference type="Gene3D" id="3.30.530.20">
    <property type="match status" value="1"/>
</dbReference>
<dbReference type="AlphaFoldDB" id="A0A7N1A6J7"/>
<evidence type="ECO:0008006" key="8">
    <source>
        <dbReference type="Google" id="ProtNLM"/>
    </source>
</evidence>
<dbReference type="SMART" id="SM00233">
    <property type="entry name" value="PH"/>
    <property type="match status" value="1"/>
</dbReference>
<sequence length="731" mass="82101">MNPPSSDRRMEGWLYMIRSSRFGLQHSRKRYFVLEDHQLKSFKSVPDSNCQDPVRSAVIDSCIRVEDNGRDSIQGKVFFIFTLSNASNHNDQLKLGASSPDEAARWVQTFQEVSMKAGANVGDNVLGYTKIPSRPLRLGASSRVRHSNLVDWTLHSSTFVDPVSSDAIASSQWTIFGCQNGLRLFKEPKEKDYLRRDDHPALMAVGVVDGTSEAIFQTLMSLGPSRSQWDFCFYKGHVIEHLDGHTDIIHKQFHSEWMPWGMKCRDLLLRRYWRRDDDGTYVILYHSVFHRRCPTKKGYVRACLKSGGYVISPTNQGKHSVVKHMLAIDWKLWRFYLKPSLARSISIKLLERVAALREMFRAKSGHMSSSDFSSGELPREIHQCNSSGVSKVGNRTAENNGNSLGSTESDLGRTLSIRASLSDLNDAADEFFDVPEPSDYDHSDDDWTSNFGSQCQDLRHSRLSTAAGLVKKLHDLAVQKKGYTDLQEMTIVDRDTCCYGCTLPKDSTCTLLSSYSTADPSTFLIRGKSFLEDNQKIQTKRTLMQLVGADWIKSDKKEYDLGGRPNSIVQKYAANGGPEFFFIVNFQAPAGSSYTLALYYMTNTPLEEVPLLERFVNGADAFRNSRFKLIPSAAKGPWIIKQTVRNKPCLIGKQIQTMYSRGKNYLEVGIDVGSSALGRGAAGIVVGYLSHIVIEIAFLIQADTYEELPENVLGTCRLNHLDISKAVTMAT</sequence>
<evidence type="ECO:0000313" key="6">
    <source>
        <dbReference type="EnsemblPlants" id="Kaladp0550s0054.1.v1.1"/>
    </source>
</evidence>
<dbReference type="CDD" id="cd00821">
    <property type="entry name" value="PH"/>
    <property type="match status" value="1"/>
</dbReference>
<keyword evidence="7" id="KW-1185">Reference proteome</keyword>
<evidence type="ECO:0000313" key="7">
    <source>
        <dbReference type="Proteomes" id="UP000594263"/>
    </source>
</evidence>